<dbReference type="PANTHER" id="PTHR22726">
    <property type="entry name" value="METALLOENDOPEPTIDASE OMA1"/>
    <property type="match status" value="1"/>
</dbReference>
<evidence type="ECO:0000256" key="2">
    <source>
        <dbReference type="ARBA" id="ARBA00022723"/>
    </source>
</evidence>
<dbReference type="EMBL" id="JABFCS010000001">
    <property type="protein sequence ID" value="NNU44648.1"/>
    <property type="molecule type" value="Genomic_DNA"/>
</dbReference>
<proteinExistence type="inferred from homology"/>
<keyword evidence="5 6" id="KW-0482">Metalloprotease</keyword>
<evidence type="ECO:0000256" key="3">
    <source>
        <dbReference type="ARBA" id="ARBA00022801"/>
    </source>
</evidence>
<feature type="signal peptide" evidence="7">
    <location>
        <begin position="1"/>
        <end position="25"/>
    </location>
</feature>
<name>A0A849K8J0_9BURK</name>
<dbReference type="GO" id="GO:0004222">
    <property type="term" value="F:metalloendopeptidase activity"/>
    <property type="evidence" value="ECO:0007669"/>
    <property type="project" value="InterPro"/>
</dbReference>
<comment type="similarity">
    <text evidence="6">Belongs to the peptidase M48 family.</text>
</comment>
<comment type="cofactor">
    <cofactor evidence="6">
        <name>Zn(2+)</name>
        <dbReference type="ChEBI" id="CHEBI:29105"/>
    </cofactor>
    <text evidence="6">Binds 1 zinc ion per subunit.</text>
</comment>
<dbReference type="PROSITE" id="PS51318">
    <property type="entry name" value="TAT"/>
    <property type="match status" value="1"/>
</dbReference>
<gene>
    <name evidence="9" type="ORF">HK415_18035</name>
</gene>
<keyword evidence="7" id="KW-0732">Signal</keyword>
<dbReference type="InterPro" id="IPR006311">
    <property type="entry name" value="TAT_signal"/>
</dbReference>
<dbReference type="Gene3D" id="3.30.2010.10">
    <property type="entry name" value="Metalloproteases ('zincins'), catalytic domain"/>
    <property type="match status" value="1"/>
</dbReference>
<comment type="caution">
    <text evidence="9">The sequence shown here is derived from an EMBL/GenBank/DDBJ whole genome shotgun (WGS) entry which is preliminary data.</text>
</comment>
<dbReference type="PANTHER" id="PTHR22726:SF1">
    <property type="entry name" value="METALLOENDOPEPTIDASE OMA1, MITOCHONDRIAL"/>
    <property type="match status" value="1"/>
</dbReference>
<dbReference type="InterPro" id="IPR001915">
    <property type="entry name" value="Peptidase_M48"/>
</dbReference>
<evidence type="ECO:0000313" key="9">
    <source>
        <dbReference type="EMBL" id="NNU44648.1"/>
    </source>
</evidence>
<dbReference type="InterPro" id="IPR051156">
    <property type="entry name" value="Mito/Outer_Membr_Metalloprot"/>
</dbReference>
<reference evidence="9 10" key="1">
    <citation type="submission" date="2020-05" db="EMBL/GenBank/DDBJ databases">
        <authorList>
            <person name="Khan S.A."/>
            <person name="Jeon C.O."/>
            <person name="Chun B.H."/>
        </authorList>
    </citation>
    <scope>NUCLEOTIDE SEQUENCE [LARGE SCALE GENOMIC DNA]</scope>
    <source>
        <strain evidence="9 10">B156</strain>
    </source>
</reference>
<evidence type="ECO:0000256" key="6">
    <source>
        <dbReference type="RuleBase" id="RU003983"/>
    </source>
</evidence>
<feature type="domain" description="Peptidase M48" evidence="8">
    <location>
        <begin position="80"/>
        <end position="261"/>
    </location>
</feature>
<evidence type="ECO:0000259" key="8">
    <source>
        <dbReference type="Pfam" id="PF01435"/>
    </source>
</evidence>
<evidence type="ECO:0000256" key="4">
    <source>
        <dbReference type="ARBA" id="ARBA00022833"/>
    </source>
</evidence>
<protein>
    <submittedName>
        <fullName evidence="9">M48 family metallopeptidase</fullName>
    </submittedName>
</protein>
<dbReference type="GO" id="GO:0016020">
    <property type="term" value="C:membrane"/>
    <property type="evidence" value="ECO:0007669"/>
    <property type="project" value="TreeGrafter"/>
</dbReference>
<keyword evidence="4 6" id="KW-0862">Zinc</keyword>
<sequence length="277" mass="29949">MCQLCAAKSPWMGRRAFLLAGAATAAGSALGQVNVGENSRLRSLVPATELEQAAAQQYGELLQEARAKRALAPESHPQYQRLRAISSRLIADAPRWNERARAWRWEVNLIGSQSINAFCMPGGKIAVFTGLIDKLQLSDDELAMVVGHEMAHALREHARERIAKSQGTGALLSLGAQLFGLGQLGDVAANIGTQLLTLKFSRDDEIEADLVGLELGARAGFNPRASVTLWEKMAQANGGSGSGSFLSTHPSGVDRTRRLQENIPRVEGLYRQAIARR</sequence>
<dbReference type="Proteomes" id="UP000552954">
    <property type="component" value="Unassembled WGS sequence"/>
</dbReference>
<keyword evidence="3 6" id="KW-0378">Hydrolase</keyword>
<dbReference type="GO" id="GO:0051603">
    <property type="term" value="P:proteolysis involved in protein catabolic process"/>
    <property type="evidence" value="ECO:0007669"/>
    <property type="project" value="TreeGrafter"/>
</dbReference>
<keyword evidence="10" id="KW-1185">Reference proteome</keyword>
<evidence type="ECO:0000256" key="5">
    <source>
        <dbReference type="ARBA" id="ARBA00023049"/>
    </source>
</evidence>
<reference evidence="9 10" key="2">
    <citation type="submission" date="2020-06" db="EMBL/GenBank/DDBJ databases">
        <title>Ramlibacter rhizophilus sp. nov., isolated from rhizosphere soil of national flower Mugunghwa from South Korea.</title>
        <authorList>
            <person name="Zheng-Fei Y."/>
            <person name="Huan T."/>
        </authorList>
    </citation>
    <scope>NUCLEOTIDE SEQUENCE [LARGE SCALE GENOMIC DNA]</scope>
    <source>
        <strain evidence="9 10">B156</strain>
    </source>
</reference>
<organism evidence="9 10">
    <name type="scientific">Ramlibacter montanisoli</name>
    <dbReference type="NCBI Taxonomy" id="2732512"/>
    <lineage>
        <taxon>Bacteria</taxon>
        <taxon>Pseudomonadati</taxon>
        <taxon>Pseudomonadota</taxon>
        <taxon>Betaproteobacteria</taxon>
        <taxon>Burkholderiales</taxon>
        <taxon>Comamonadaceae</taxon>
        <taxon>Ramlibacter</taxon>
    </lineage>
</organism>
<evidence type="ECO:0000313" key="10">
    <source>
        <dbReference type="Proteomes" id="UP000552954"/>
    </source>
</evidence>
<feature type="chain" id="PRO_5032728926" evidence="7">
    <location>
        <begin position="26"/>
        <end position="277"/>
    </location>
</feature>
<keyword evidence="2" id="KW-0479">Metal-binding</keyword>
<dbReference type="CDD" id="cd07331">
    <property type="entry name" value="M48C_Oma1_like"/>
    <property type="match status" value="1"/>
</dbReference>
<dbReference type="AlphaFoldDB" id="A0A849K8J0"/>
<evidence type="ECO:0000256" key="7">
    <source>
        <dbReference type="SAM" id="SignalP"/>
    </source>
</evidence>
<keyword evidence="1 6" id="KW-0645">Protease</keyword>
<accession>A0A849K8J0</accession>
<evidence type="ECO:0000256" key="1">
    <source>
        <dbReference type="ARBA" id="ARBA00022670"/>
    </source>
</evidence>
<dbReference type="RefSeq" id="WP_171561635.1">
    <property type="nucleotide sequence ID" value="NZ_JABFCS010000001.1"/>
</dbReference>
<dbReference type="GO" id="GO:0046872">
    <property type="term" value="F:metal ion binding"/>
    <property type="evidence" value="ECO:0007669"/>
    <property type="project" value="UniProtKB-KW"/>
</dbReference>
<dbReference type="Pfam" id="PF01435">
    <property type="entry name" value="Peptidase_M48"/>
    <property type="match status" value="1"/>
</dbReference>